<keyword evidence="4" id="KW-1185">Reference proteome</keyword>
<evidence type="ECO:0000256" key="1">
    <source>
        <dbReference type="SAM" id="MobiDB-lite"/>
    </source>
</evidence>
<accession>A0A2U1P5K3</accession>
<proteinExistence type="predicted"/>
<dbReference type="Gene3D" id="2.40.50.140">
    <property type="entry name" value="Nucleic acid-binding proteins"/>
    <property type="match status" value="1"/>
</dbReference>
<dbReference type="InterPro" id="IPR050796">
    <property type="entry name" value="SCF_F-box_component"/>
</dbReference>
<evidence type="ECO:0000313" key="3">
    <source>
        <dbReference type="EMBL" id="PWA81028.1"/>
    </source>
</evidence>
<evidence type="ECO:0000259" key="2">
    <source>
        <dbReference type="Pfam" id="PF08268"/>
    </source>
</evidence>
<dbReference type="OrthoDB" id="5319261at2759"/>
<dbReference type="EMBL" id="PKPP01001642">
    <property type="protein sequence ID" value="PWA81028.1"/>
    <property type="molecule type" value="Genomic_DNA"/>
</dbReference>
<protein>
    <submittedName>
        <fullName evidence="3">F-box domain-containing protein</fullName>
    </submittedName>
</protein>
<dbReference type="Proteomes" id="UP000245207">
    <property type="component" value="Unassembled WGS sequence"/>
</dbReference>
<dbReference type="InterPro" id="IPR013187">
    <property type="entry name" value="F-box-assoc_dom_typ3"/>
</dbReference>
<sequence length="375" mass="43273">MKLFDTKLQLNSCYHIRGFGCKNTESWQRTLENNVTLLFGPYTQVTPLHDEGFPDHYFKFAAYNELGPRADARDSILTAPATRRGEVSGSAANSNTTVNQSRKTHGMRHKIFYCTFTNNYTNNFAQIQKEERFTTEAVIVKIDEDKGWYFNRCKCCNKKIDDNRPHWHCQELESHVALVLMLSPNKPDMVKKNLCTMVHVFGTNSWTEIPKVPSYPVTGKTIFANGCLYWLVSHSDIKTDGGREVIWFDVNKEEFGLIDPPKRMCDLWRKYSCYYDQLVDLNGEVGYVCSRTMDVWVLKHKEWVPHCRFEEETLPDGYTDVNKDGDILIKTRGNGRYAFFVYNLKSGAFHKTNIAGRLDGCSPNFDTICHLNTLN</sequence>
<organism evidence="3 4">
    <name type="scientific">Artemisia annua</name>
    <name type="common">Sweet wormwood</name>
    <dbReference type="NCBI Taxonomy" id="35608"/>
    <lineage>
        <taxon>Eukaryota</taxon>
        <taxon>Viridiplantae</taxon>
        <taxon>Streptophyta</taxon>
        <taxon>Embryophyta</taxon>
        <taxon>Tracheophyta</taxon>
        <taxon>Spermatophyta</taxon>
        <taxon>Magnoliopsida</taxon>
        <taxon>eudicotyledons</taxon>
        <taxon>Gunneridae</taxon>
        <taxon>Pentapetalae</taxon>
        <taxon>asterids</taxon>
        <taxon>campanulids</taxon>
        <taxon>Asterales</taxon>
        <taxon>Asteraceae</taxon>
        <taxon>Asteroideae</taxon>
        <taxon>Anthemideae</taxon>
        <taxon>Artemisiinae</taxon>
        <taxon>Artemisia</taxon>
    </lineage>
</organism>
<dbReference type="PANTHER" id="PTHR31672">
    <property type="entry name" value="BNACNNG10540D PROTEIN"/>
    <property type="match status" value="1"/>
</dbReference>
<comment type="caution">
    <text evidence="3">The sequence shown here is derived from an EMBL/GenBank/DDBJ whole genome shotgun (WGS) entry which is preliminary data.</text>
</comment>
<reference evidence="3 4" key="1">
    <citation type="journal article" date="2018" name="Mol. Plant">
        <title>The genome of Artemisia annua provides insight into the evolution of Asteraceae family and artemisinin biosynthesis.</title>
        <authorList>
            <person name="Shen Q."/>
            <person name="Zhang L."/>
            <person name="Liao Z."/>
            <person name="Wang S."/>
            <person name="Yan T."/>
            <person name="Shi P."/>
            <person name="Liu M."/>
            <person name="Fu X."/>
            <person name="Pan Q."/>
            <person name="Wang Y."/>
            <person name="Lv Z."/>
            <person name="Lu X."/>
            <person name="Zhang F."/>
            <person name="Jiang W."/>
            <person name="Ma Y."/>
            <person name="Chen M."/>
            <person name="Hao X."/>
            <person name="Li L."/>
            <person name="Tang Y."/>
            <person name="Lv G."/>
            <person name="Zhou Y."/>
            <person name="Sun X."/>
            <person name="Brodelius P.E."/>
            <person name="Rose J.K.C."/>
            <person name="Tang K."/>
        </authorList>
    </citation>
    <scope>NUCLEOTIDE SEQUENCE [LARGE SCALE GENOMIC DNA]</scope>
    <source>
        <strain evidence="4">cv. Huhao1</strain>
        <tissue evidence="3">Leaf</tissue>
    </source>
</reference>
<gene>
    <name evidence="3" type="ORF">CTI12_AA191560</name>
</gene>
<feature type="region of interest" description="Disordered" evidence="1">
    <location>
        <begin position="82"/>
        <end position="101"/>
    </location>
</feature>
<dbReference type="Pfam" id="PF08268">
    <property type="entry name" value="FBA_3"/>
    <property type="match status" value="1"/>
</dbReference>
<dbReference type="PANTHER" id="PTHR31672:SF13">
    <property type="entry name" value="F-BOX PROTEIN CPR30-LIKE"/>
    <property type="match status" value="1"/>
</dbReference>
<evidence type="ECO:0000313" key="4">
    <source>
        <dbReference type="Proteomes" id="UP000245207"/>
    </source>
</evidence>
<dbReference type="InterPro" id="IPR012340">
    <property type="entry name" value="NA-bd_OB-fold"/>
</dbReference>
<feature type="domain" description="F-box associated beta-propeller type 3" evidence="2">
    <location>
        <begin position="192"/>
        <end position="356"/>
    </location>
</feature>
<dbReference type="SUPFAM" id="SSF50249">
    <property type="entry name" value="Nucleic acid-binding proteins"/>
    <property type="match status" value="1"/>
</dbReference>
<name>A0A2U1P5K3_ARTAN</name>
<dbReference type="AlphaFoldDB" id="A0A2U1P5K3"/>
<feature type="compositionally biased region" description="Polar residues" evidence="1">
    <location>
        <begin position="90"/>
        <end position="101"/>
    </location>
</feature>